<dbReference type="GO" id="GO:0022857">
    <property type="term" value="F:transmembrane transporter activity"/>
    <property type="evidence" value="ECO:0007669"/>
    <property type="project" value="InterPro"/>
</dbReference>
<dbReference type="EMBL" id="ALBS01000050">
    <property type="protein sequence ID" value="EJT51589.1"/>
    <property type="molecule type" value="Genomic_DNA"/>
</dbReference>
<evidence type="ECO:0000256" key="12">
    <source>
        <dbReference type="ARBA" id="ARBA00044912"/>
    </source>
</evidence>
<dbReference type="RefSeq" id="XP_014182888.1">
    <property type="nucleotide sequence ID" value="XM_014327413.1"/>
</dbReference>
<evidence type="ECO:0000313" key="20">
    <source>
        <dbReference type="EMBL" id="EJT51589.1"/>
    </source>
</evidence>
<evidence type="ECO:0000256" key="15">
    <source>
        <dbReference type="ARBA" id="ARBA00044985"/>
    </source>
</evidence>
<comment type="catalytic activity">
    <reaction evidence="2">
        <text>L-lysyl-L-alanine(out) = L-lysyl-L-alanine(in)</text>
        <dbReference type="Rhea" id="RHEA:79399"/>
        <dbReference type="ChEBI" id="CHEBI:229954"/>
    </reaction>
</comment>
<comment type="catalytic activity">
    <reaction evidence="14">
        <text>L-lysyl-glycine(out) = L-lysyl-glycine(in)</text>
        <dbReference type="Rhea" id="RHEA:79407"/>
        <dbReference type="ChEBI" id="CHEBI:191202"/>
    </reaction>
</comment>
<keyword evidence="19" id="KW-0812">Transmembrane</keyword>
<name>J6F3M4_TRIAS</name>
<feature type="transmembrane region" description="Helical" evidence="19">
    <location>
        <begin position="286"/>
        <end position="306"/>
    </location>
</feature>
<feature type="transmembrane region" description="Helical" evidence="19">
    <location>
        <begin position="65"/>
        <end position="85"/>
    </location>
</feature>
<comment type="catalytic activity">
    <reaction evidence="11">
        <text>L-arginyl-glycine(out) = L-arginyl-glycine(in)</text>
        <dbReference type="Rhea" id="RHEA:79391"/>
        <dbReference type="ChEBI" id="CHEBI:229955"/>
    </reaction>
</comment>
<comment type="catalytic activity">
    <reaction evidence="9">
        <text>L-arginyl-L-alpha-amino acid(out) = L-arginyl-L-alpha-amino acid(in)</text>
        <dbReference type="Rhea" id="RHEA:79371"/>
        <dbReference type="ChEBI" id="CHEBI:84315"/>
    </reaction>
</comment>
<dbReference type="HOGENOM" id="CLU_030987_0_0_1"/>
<comment type="catalytic activity">
    <reaction evidence="5">
        <text>L-alpha-aminoacyl-L-histidine(out) = L-alpha-aminoacyl-L-histidine(in)</text>
        <dbReference type="Rhea" id="RHEA:79375"/>
        <dbReference type="ChEBI" id="CHEBI:229967"/>
    </reaction>
</comment>
<feature type="transmembrane region" description="Helical" evidence="19">
    <location>
        <begin position="177"/>
        <end position="199"/>
    </location>
</feature>
<comment type="subunit">
    <text evidence="18">Homodimer. Interacts with lysosomal protein GLMP (via lumenal domain); the interaction starts while both proteins are still in the endoplasmic reticulum and is required for stabilization of MFSD1 in lysosomes but has no direct effect on its targeting to lysosomes or transporter activity.</text>
</comment>
<evidence type="ECO:0000256" key="18">
    <source>
        <dbReference type="ARBA" id="ARBA00046376"/>
    </source>
</evidence>
<dbReference type="KEGG" id="tasa:A1Q1_07177"/>
<dbReference type="SUPFAM" id="SSF103473">
    <property type="entry name" value="MFS general substrate transporter"/>
    <property type="match status" value="1"/>
</dbReference>
<dbReference type="InterPro" id="IPR011701">
    <property type="entry name" value="MFS"/>
</dbReference>
<gene>
    <name evidence="20" type="ORF">A1Q1_07177</name>
</gene>
<feature type="transmembrane region" description="Helical" evidence="19">
    <location>
        <begin position="105"/>
        <end position="124"/>
    </location>
</feature>
<protein>
    <recommendedName>
        <fullName evidence="15">Lysosomal dipeptide transporter MFSD1</fullName>
    </recommendedName>
    <alternativeName>
        <fullName evidence="16">Major facilitator superfamily domain-containing protein 1</fullName>
    </alternativeName>
</protein>
<evidence type="ECO:0000256" key="7">
    <source>
        <dbReference type="ARBA" id="ARBA00044893"/>
    </source>
</evidence>
<evidence type="ECO:0000256" key="9">
    <source>
        <dbReference type="ARBA" id="ARBA00044899"/>
    </source>
</evidence>
<organism evidence="20 21">
    <name type="scientific">Trichosporon asahii var. asahii (strain ATCC 90039 / CBS 2479 / JCM 2466 / KCTC 7840 / NBRC 103889/ NCYC 2677 / UAMH 7654)</name>
    <name type="common">Yeast</name>
    <dbReference type="NCBI Taxonomy" id="1186058"/>
    <lineage>
        <taxon>Eukaryota</taxon>
        <taxon>Fungi</taxon>
        <taxon>Dikarya</taxon>
        <taxon>Basidiomycota</taxon>
        <taxon>Agaricomycotina</taxon>
        <taxon>Tremellomycetes</taxon>
        <taxon>Trichosporonales</taxon>
        <taxon>Trichosporonaceae</taxon>
        <taxon>Trichosporon</taxon>
    </lineage>
</organism>
<dbReference type="GO" id="GO:0016020">
    <property type="term" value="C:membrane"/>
    <property type="evidence" value="ECO:0007669"/>
    <property type="project" value="UniProtKB-SubCell"/>
</dbReference>
<dbReference type="OrthoDB" id="424834at2759"/>
<evidence type="ECO:0000256" key="1">
    <source>
        <dbReference type="ARBA" id="ARBA00004141"/>
    </source>
</evidence>
<comment type="catalytic activity">
    <reaction evidence="12">
        <text>L-histidyl-L-alpha-amino acid(out) = L-histidyl-L-alpha-amino acid(in)</text>
        <dbReference type="Rhea" id="RHEA:79379"/>
        <dbReference type="ChEBI" id="CHEBI:229964"/>
    </reaction>
</comment>
<comment type="subcellular location">
    <subcellularLocation>
        <location evidence="1">Membrane</location>
        <topology evidence="1">Multi-pass membrane protein</topology>
    </subcellularLocation>
</comment>
<comment type="catalytic activity">
    <reaction evidence="4">
        <text>L-alpha-aminoacyl-L-arginine(out) = L-alpha-aminoacyl-L-arginine(in)</text>
        <dbReference type="Rhea" id="RHEA:79367"/>
        <dbReference type="ChEBI" id="CHEBI:229968"/>
    </reaction>
</comment>
<evidence type="ECO:0000256" key="16">
    <source>
        <dbReference type="ARBA" id="ARBA00045018"/>
    </source>
</evidence>
<feature type="transmembrane region" description="Helical" evidence="19">
    <location>
        <begin position="338"/>
        <end position="363"/>
    </location>
</feature>
<keyword evidence="19" id="KW-1133">Transmembrane helix</keyword>
<evidence type="ECO:0000256" key="13">
    <source>
        <dbReference type="ARBA" id="ARBA00044919"/>
    </source>
</evidence>
<dbReference type="Pfam" id="PF07690">
    <property type="entry name" value="MFS_1"/>
    <property type="match status" value="1"/>
</dbReference>
<feature type="transmembrane region" description="Helical" evidence="19">
    <location>
        <begin position="313"/>
        <end position="332"/>
    </location>
</feature>
<comment type="catalytic activity">
    <reaction evidence="8">
        <text>L-aspartyl-L-lysine(out) = L-aspartyl-L-lysine(in)</text>
        <dbReference type="Rhea" id="RHEA:79411"/>
        <dbReference type="ChEBI" id="CHEBI:229953"/>
    </reaction>
</comment>
<evidence type="ECO:0000256" key="5">
    <source>
        <dbReference type="ARBA" id="ARBA00044884"/>
    </source>
</evidence>
<dbReference type="Proteomes" id="UP000002748">
    <property type="component" value="Unassembled WGS sequence"/>
</dbReference>
<evidence type="ECO:0000256" key="6">
    <source>
        <dbReference type="ARBA" id="ARBA00044891"/>
    </source>
</evidence>
<evidence type="ECO:0000256" key="10">
    <source>
        <dbReference type="ARBA" id="ARBA00044900"/>
    </source>
</evidence>
<sequence length="482" mass="52828">MATTQDRIAVLAHPHELAELERPRTHASVVDVVVSGDSDDAKDEKIDTLSVARSDIPHQVTDTPLHLRLIALSMILFFTTGAAFAESTLGPLKSTFVKELKINNAQFASISTASNLVNTVLPLIGGTVMDYYGSIYGSWLATVIALDLAWNSVTVVIARVSAVPMSKLGPNGGWYGWALWIPTIVCAACTLLVIAYVIFERRFVPPQYRPITGREVEQKRREAGLGKTTILQRMRTSVLNVLRLPVFYLMLAGTHLFQNSARTVYSANLTDIQERTRGTTALTGGYYSSLLNVIVIVVVPLLGIFFDKVGWRMPFVSIGAAIYVVAFALIGLTKVNAIAPILLASFGLSLNVLPWIASFPILVPDPTLIGTAYGLFSSLIACNNVILEVACGAIQDATPGQTYDRVIYLLIAIKAWQVLEGPVFDWLDGKMLGHTLRMSEKQRLHFDEECEETGRVLPGLKRCRPVTIIVACQMQTLELSHE</sequence>
<dbReference type="PANTHER" id="PTHR23512">
    <property type="entry name" value="MAJOR FACILITATOR SUPERFAMILY DOMAIN-CONTAINING PROTEIN 1"/>
    <property type="match status" value="1"/>
</dbReference>
<evidence type="ECO:0000256" key="4">
    <source>
        <dbReference type="ARBA" id="ARBA00044881"/>
    </source>
</evidence>
<keyword evidence="19" id="KW-0472">Membrane</keyword>
<evidence type="ECO:0000256" key="19">
    <source>
        <dbReference type="SAM" id="Phobius"/>
    </source>
</evidence>
<comment type="catalytic activity">
    <reaction evidence="10">
        <text>L-lysyl-L-lysine(out) = L-lysyl-L-lysine(in)</text>
        <dbReference type="Rhea" id="RHEA:79403"/>
        <dbReference type="ChEBI" id="CHEBI:229956"/>
    </reaction>
</comment>
<dbReference type="AlphaFoldDB" id="J6F3M4"/>
<evidence type="ECO:0000256" key="17">
    <source>
        <dbReference type="ARBA" id="ARBA00045709"/>
    </source>
</evidence>
<comment type="function">
    <text evidence="17">Lysosomal dipeptide uniporter that selectively exports lysine, arginine or histidine-containing dipeptides with a net positive charge from the lysosome lumen into the cytosol. Could play a role in a specific type of protein O-glycosylation indirectly regulating macrophages migration and tissue invasion. Also essential for liver homeostasis.</text>
</comment>
<evidence type="ECO:0000256" key="11">
    <source>
        <dbReference type="ARBA" id="ARBA00044903"/>
    </source>
</evidence>
<dbReference type="InterPro" id="IPR052187">
    <property type="entry name" value="MFSD1"/>
</dbReference>
<evidence type="ECO:0000313" key="21">
    <source>
        <dbReference type="Proteomes" id="UP000002748"/>
    </source>
</evidence>
<reference evidence="20 21" key="1">
    <citation type="journal article" date="2012" name="Eukaryot. Cell">
        <title>Draft genome sequence of CBS 2479, the standard type strain of Trichosporon asahii.</title>
        <authorList>
            <person name="Yang R.Y."/>
            <person name="Li H.T."/>
            <person name="Zhu H."/>
            <person name="Zhou G.P."/>
            <person name="Wang M."/>
            <person name="Wang L."/>
        </authorList>
    </citation>
    <scope>NUCLEOTIDE SEQUENCE [LARGE SCALE GENOMIC DNA]</scope>
    <source>
        <strain evidence="21">ATCC 90039 / CBS 2479 / JCM 2466 / KCTC 7840 / NCYC 2677 / UAMH 7654</strain>
    </source>
</reference>
<evidence type="ECO:0000256" key="14">
    <source>
        <dbReference type="ARBA" id="ARBA00044924"/>
    </source>
</evidence>
<evidence type="ECO:0000256" key="3">
    <source>
        <dbReference type="ARBA" id="ARBA00044878"/>
    </source>
</evidence>
<dbReference type="Gene3D" id="1.20.1250.20">
    <property type="entry name" value="MFS general substrate transporter like domains"/>
    <property type="match status" value="1"/>
</dbReference>
<feature type="transmembrane region" description="Helical" evidence="19">
    <location>
        <begin position="136"/>
        <end position="157"/>
    </location>
</feature>
<dbReference type="VEuPathDB" id="FungiDB:A1Q1_07177"/>
<accession>J6F3M4</accession>
<dbReference type="InterPro" id="IPR036259">
    <property type="entry name" value="MFS_trans_sf"/>
</dbReference>
<evidence type="ECO:0000256" key="8">
    <source>
        <dbReference type="ARBA" id="ARBA00044898"/>
    </source>
</evidence>
<comment type="catalytic activity">
    <reaction evidence="3">
        <text>L-histidyl-glycine(out) = L-histidyl-glycine(in)</text>
        <dbReference type="Rhea" id="RHEA:79395"/>
        <dbReference type="ChEBI" id="CHEBI:229957"/>
    </reaction>
</comment>
<comment type="catalytic activity">
    <reaction evidence="6">
        <text>L-lysyl-L-alpha-amino acid(out) = L-lysyl-L-alpha-amino acid(in)</text>
        <dbReference type="Rhea" id="RHEA:79387"/>
        <dbReference type="ChEBI" id="CHEBI:229965"/>
    </reaction>
</comment>
<comment type="catalytic activity">
    <reaction evidence="13">
        <text>L-alanyl-L-lysine(out) = L-alanyl-L-lysine(in)</text>
        <dbReference type="Rhea" id="RHEA:79415"/>
        <dbReference type="ChEBI" id="CHEBI:192470"/>
    </reaction>
</comment>
<evidence type="ECO:0000256" key="2">
    <source>
        <dbReference type="ARBA" id="ARBA00044876"/>
    </source>
</evidence>
<dbReference type="PANTHER" id="PTHR23512:SF12">
    <property type="entry name" value="TRANSPORTER, PUTATIVE (AFU_ORTHOLOGUE AFUA_4G00260)-RELATED"/>
    <property type="match status" value="1"/>
</dbReference>
<comment type="caution">
    <text evidence="20">The sequence shown here is derived from an EMBL/GenBank/DDBJ whole genome shotgun (WGS) entry which is preliminary data.</text>
</comment>
<comment type="catalytic activity">
    <reaction evidence="7">
        <text>L-alpha-aminoacyl-L-lysine(out) = L-alpha-aminoacyl-L-lysine(in)</text>
        <dbReference type="Rhea" id="RHEA:79383"/>
        <dbReference type="ChEBI" id="CHEBI:229966"/>
    </reaction>
</comment>
<proteinExistence type="predicted"/>
<dbReference type="GeneID" id="25990689"/>